<dbReference type="InterPro" id="IPR020630">
    <property type="entry name" value="THF_DH/CycHdrlase_cat_dom"/>
</dbReference>
<evidence type="ECO:0000256" key="9">
    <source>
        <dbReference type="ARBA" id="ARBA00023002"/>
    </source>
</evidence>
<dbReference type="Pfam" id="PF02882">
    <property type="entry name" value="THF_DHG_CYH_C"/>
    <property type="match status" value="1"/>
</dbReference>
<dbReference type="STRING" id="407821.A0A087ULP0"/>
<dbReference type="InterPro" id="IPR036291">
    <property type="entry name" value="NAD(P)-bd_dom_sf"/>
</dbReference>
<reference evidence="15 16" key="1">
    <citation type="submission" date="2013-11" db="EMBL/GenBank/DDBJ databases">
        <title>Genome sequencing of Stegodyphus mimosarum.</title>
        <authorList>
            <person name="Bechsgaard J."/>
        </authorList>
    </citation>
    <scope>NUCLEOTIDE SEQUENCE [LARGE SCALE GENOMIC DNA]</scope>
</reference>
<dbReference type="CDD" id="cd01080">
    <property type="entry name" value="NAD_bind_m-THF_DH_Cyclohyd"/>
    <property type="match status" value="1"/>
</dbReference>
<evidence type="ECO:0000256" key="5">
    <source>
        <dbReference type="ARBA" id="ARBA00017592"/>
    </source>
</evidence>
<keyword evidence="9" id="KW-0560">Oxidoreductase</keyword>
<dbReference type="GO" id="GO:0004477">
    <property type="term" value="F:methenyltetrahydrofolate cyclohydrolase activity"/>
    <property type="evidence" value="ECO:0007669"/>
    <property type="project" value="UniProtKB-EC"/>
</dbReference>
<evidence type="ECO:0000259" key="14">
    <source>
        <dbReference type="Pfam" id="PF02882"/>
    </source>
</evidence>
<keyword evidence="8" id="KW-0521">NADP</keyword>
<dbReference type="EC" id="1.5.1.5" evidence="4"/>
<dbReference type="Gene3D" id="3.40.50.10860">
    <property type="entry name" value="Leucine Dehydrogenase, chain A, domain 1"/>
    <property type="match status" value="1"/>
</dbReference>
<sequence>MLINIMIRTAVQDVVKGLIRPFVKLEFLQLVARSSLQYCPHSLSTMPAVGNILSGREISKSIQNELQEEVKTLKEKHPGFEPVLAIVQVGAREDSNVYIRMKKKVANDIGVSTKHIQLPRTVTETELLSEVNKLNDDPLVHGIIVQLPLDCDTPINAAQITNAISPSKDVDGLHDVNAGKLSHGQLEGFFIACTPMGCLELIKRSGVSIKGKRAVVIGRSKIVGMPMAQLLIWHHATVTVCHSRTENLKDVVKEADIIVAAVGQAQLVKKDWVKPGAVVIDCGISSIPDETKKSGSRLVGDVDFDEVKEVASYITPVPGGVGPMTVIMLVKNTVQSAKQALFGQEKA</sequence>
<accession>A0A087ULP0</accession>
<dbReference type="GO" id="GO:0005829">
    <property type="term" value="C:cytosol"/>
    <property type="evidence" value="ECO:0007669"/>
    <property type="project" value="TreeGrafter"/>
</dbReference>
<dbReference type="PROSITE" id="PS00766">
    <property type="entry name" value="THF_DHG_CYH_1"/>
    <property type="match status" value="1"/>
</dbReference>
<dbReference type="InterPro" id="IPR020867">
    <property type="entry name" value="THF_DH/CycHdrlase_CS"/>
</dbReference>
<evidence type="ECO:0000313" key="15">
    <source>
        <dbReference type="EMBL" id="KFM78279.1"/>
    </source>
</evidence>
<evidence type="ECO:0000256" key="7">
    <source>
        <dbReference type="ARBA" id="ARBA00022801"/>
    </source>
</evidence>
<evidence type="ECO:0000256" key="8">
    <source>
        <dbReference type="ARBA" id="ARBA00022857"/>
    </source>
</evidence>
<keyword evidence="7" id="KW-0378">Hydrolase</keyword>
<dbReference type="Proteomes" id="UP000054359">
    <property type="component" value="Unassembled WGS sequence"/>
</dbReference>
<keyword evidence="10" id="KW-0511">Multifunctional enzyme</keyword>
<evidence type="ECO:0000256" key="1">
    <source>
        <dbReference type="ARBA" id="ARBA00004777"/>
    </source>
</evidence>
<evidence type="ECO:0000256" key="2">
    <source>
        <dbReference type="ARBA" id="ARBA00011738"/>
    </source>
</evidence>
<evidence type="ECO:0000256" key="12">
    <source>
        <dbReference type="ARBA" id="ARBA00049033"/>
    </source>
</evidence>
<evidence type="ECO:0000256" key="6">
    <source>
        <dbReference type="ARBA" id="ARBA00022563"/>
    </source>
</evidence>
<dbReference type="OrthoDB" id="1845775at2759"/>
<name>A0A087ULP0_STEMI</name>
<dbReference type="GO" id="GO:0004329">
    <property type="term" value="F:formate-tetrahydrofolate ligase activity"/>
    <property type="evidence" value="ECO:0007669"/>
    <property type="project" value="UniProtKB-EC"/>
</dbReference>
<evidence type="ECO:0000256" key="4">
    <source>
        <dbReference type="ARBA" id="ARBA00012859"/>
    </source>
</evidence>
<dbReference type="InterPro" id="IPR046346">
    <property type="entry name" value="Aminoacid_DH-like_N_sf"/>
</dbReference>
<comment type="subunit">
    <text evidence="2">Homodimer.</text>
</comment>
<organism evidence="15 16">
    <name type="scientific">Stegodyphus mimosarum</name>
    <name type="common">African social velvet spider</name>
    <dbReference type="NCBI Taxonomy" id="407821"/>
    <lineage>
        <taxon>Eukaryota</taxon>
        <taxon>Metazoa</taxon>
        <taxon>Ecdysozoa</taxon>
        <taxon>Arthropoda</taxon>
        <taxon>Chelicerata</taxon>
        <taxon>Arachnida</taxon>
        <taxon>Araneae</taxon>
        <taxon>Araneomorphae</taxon>
        <taxon>Entelegynae</taxon>
        <taxon>Eresoidea</taxon>
        <taxon>Eresidae</taxon>
        <taxon>Stegodyphus</taxon>
    </lineage>
</organism>
<protein>
    <recommendedName>
        <fullName evidence="5">C-1-tetrahydrofolate synthase, cytoplasmic</fullName>
        <ecNumber evidence="4">1.5.1.5</ecNumber>
        <ecNumber evidence="3">3.5.4.9</ecNumber>
    </recommendedName>
</protein>
<dbReference type="GO" id="GO:0004488">
    <property type="term" value="F:methylenetetrahydrofolate dehydrogenase (NADP+) activity"/>
    <property type="evidence" value="ECO:0007669"/>
    <property type="project" value="UniProtKB-EC"/>
</dbReference>
<keyword evidence="6" id="KW-0554">One-carbon metabolism</keyword>
<dbReference type="InterPro" id="IPR020631">
    <property type="entry name" value="THF_DH/CycHdrlase_NAD-bd_dom"/>
</dbReference>
<dbReference type="PANTHER" id="PTHR48099:SF5">
    <property type="entry name" value="C-1-TETRAHYDROFOLATE SYNTHASE, CYTOPLASMIC"/>
    <property type="match status" value="1"/>
</dbReference>
<feature type="domain" description="Tetrahydrofolate dehydrogenase/cyclohydrolase catalytic" evidence="13">
    <location>
        <begin position="53"/>
        <end position="171"/>
    </location>
</feature>
<comment type="catalytic activity">
    <reaction evidence="12">
        <text>(6S)-5,6,7,8-tetrahydrofolate + formate + ATP = (6R)-10-formyltetrahydrofolate + ADP + phosphate</text>
        <dbReference type="Rhea" id="RHEA:20221"/>
        <dbReference type="ChEBI" id="CHEBI:15740"/>
        <dbReference type="ChEBI" id="CHEBI:30616"/>
        <dbReference type="ChEBI" id="CHEBI:43474"/>
        <dbReference type="ChEBI" id="CHEBI:57453"/>
        <dbReference type="ChEBI" id="CHEBI:195366"/>
        <dbReference type="ChEBI" id="CHEBI:456216"/>
        <dbReference type="EC" id="6.3.4.3"/>
    </reaction>
</comment>
<dbReference type="PRINTS" id="PR00085">
    <property type="entry name" value="THFDHDRGNASE"/>
</dbReference>
<evidence type="ECO:0000256" key="11">
    <source>
        <dbReference type="ARBA" id="ARBA00036357"/>
    </source>
</evidence>
<dbReference type="InterPro" id="IPR000672">
    <property type="entry name" value="THF_DH/CycHdrlase"/>
</dbReference>
<dbReference type="AlphaFoldDB" id="A0A087ULP0"/>
<dbReference type="EC" id="3.5.4.9" evidence="3"/>
<evidence type="ECO:0000256" key="3">
    <source>
        <dbReference type="ARBA" id="ARBA00012776"/>
    </source>
</evidence>
<dbReference type="FunFam" id="3.40.50.10860:FF:000005">
    <property type="entry name" value="C-1-tetrahydrofolate synthase, cytoplasmic, putative"/>
    <property type="match status" value="1"/>
</dbReference>
<feature type="non-terminal residue" evidence="15">
    <location>
        <position position="347"/>
    </location>
</feature>
<dbReference type="OMA" id="YGCATPK"/>
<proteinExistence type="inferred from homology"/>
<feature type="domain" description="Tetrahydrofolate dehydrogenase/cyclohydrolase NAD(P)-binding" evidence="14">
    <location>
        <begin position="192"/>
        <end position="340"/>
    </location>
</feature>
<dbReference type="HAMAP" id="MF_01576">
    <property type="entry name" value="THF_DHG_CYH"/>
    <property type="match status" value="1"/>
</dbReference>
<dbReference type="SUPFAM" id="SSF51735">
    <property type="entry name" value="NAD(P)-binding Rossmann-fold domains"/>
    <property type="match status" value="1"/>
</dbReference>
<dbReference type="Gene3D" id="3.40.50.720">
    <property type="entry name" value="NAD(P)-binding Rossmann-like Domain"/>
    <property type="match status" value="1"/>
</dbReference>
<dbReference type="Pfam" id="PF00763">
    <property type="entry name" value="THF_DHG_CYH"/>
    <property type="match status" value="1"/>
</dbReference>
<dbReference type="SUPFAM" id="SSF53223">
    <property type="entry name" value="Aminoacid dehydrogenase-like, N-terminal domain"/>
    <property type="match status" value="1"/>
</dbReference>
<dbReference type="GO" id="GO:0035999">
    <property type="term" value="P:tetrahydrofolate interconversion"/>
    <property type="evidence" value="ECO:0007669"/>
    <property type="project" value="TreeGrafter"/>
</dbReference>
<dbReference type="EMBL" id="KK120436">
    <property type="protein sequence ID" value="KFM78279.1"/>
    <property type="molecule type" value="Genomic_DNA"/>
</dbReference>
<dbReference type="FunFam" id="3.40.50.720:FF:000006">
    <property type="entry name" value="Bifunctional protein FolD"/>
    <property type="match status" value="1"/>
</dbReference>
<dbReference type="PANTHER" id="PTHR48099">
    <property type="entry name" value="C-1-TETRAHYDROFOLATE SYNTHASE, CYTOPLASMIC-RELATED"/>
    <property type="match status" value="1"/>
</dbReference>
<evidence type="ECO:0000256" key="10">
    <source>
        <dbReference type="ARBA" id="ARBA00023268"/>
    </source>
</evidence>
<evidence type="ECO:0000259" key="13">
    <source>
        <dbReference type="Pfam" id="PF00763"/>
    </source>
</evidence>
<evidence type="ECO:0000313" key="16">
    <source>
        <dbReference type="Proteomes" id="UP000054359"/>
    </source>
</evidence>
<dbReference type="PROSITE" id="PS00767">
    <property type="entry name" value="THF_DHG_CYH_2"/>
    <property type="match status" value="1"/>
</dbReference>
<gene>
    <name evidence="15" type="ORF">X975_10306</name>
</gene>
<keyword evidence="16" id="KW-1185">Reference proteome</keyword>
<comment type="catalytic activity">
    <reaction evidence="11">
        <text>(6R)-5,10-methenyltetrahydrofolate + H2O = (6R)-10-formyltetrahydrofolate + H(+)</text>
        <dbReference type="Rhea" id="RHEA:23700"/>
        <dbReference type="ChEBI" id="CHEBI:15377"/>
        <dbReference type="ChEBI" id="CHEBI:15378"/>
        <dbReference type="ChEBI" id="CHEBI:57455"/>
        <dbReference type="ChEBI" id="CHEBI:195366"/>
        <dbReference type="EC" id="3.5.4.9"/>
    </reaction>
</comment>
<comment type="pathway">
    <text evidence="1">One-carbon metabolism; tetrahydrofolate interconversion.</text>
</comment>